<dbReference type="InterPro" id="IPR050654">
    <property type="entry name" value="AChE-related_enzymes"/>
</dbReference>
<evidence type="ECO:0000259" key="4">
    <source>
        <dbReference type="Pfam" id="PF00135"/>
    </source>
</evidence>
<dbReference type="Pfam" id="PF00135">
    <property type="entry name" value="COesterase"/>
    <property type="match status" value="1"/>
</dbReference>
<accession>A0A5N5Q9S3</accession>
<dbReference type="PROSITE" id="PS00941">
    <property type="entry name" value="CARBOXYLESTERASE_B_2"/>
    <property type="match status" value="1"/>
</dbReference>
<evidence type="ECO:0000313" key="6">
    <source>
        <dbReference type="Proteomes" id="UP000383932"/>
    </source>
</evidence>
<dbReference type="Gene3D" id="3.40.50.1820">
    <property type="entry name" value="alpha/beta hydrolase"/>
    <property type="match status" value="2"/>
</dbReference>
<dbReference type="PANTHER" id="PTHR43918">
    <property type="entry name" value="ACETYLCHOLINESTERASE"/>
    <property type="match status" value="1"/>
</dbReference>
<dbReference type="PANTHER" id="PTHR43918:SF4">
    <property type="entry name" value="CARBOXYLIC ESTER HYDROLASE"/>
    <property type="match status" value="1"/>
</dbReference>
<feature type="signal peptide" evidence="3">
    <location>
        <begin position="1"/>
        <end position="19"/>
    </location>
</feature>
<dbReference type="Proteomes" id="UP000383932">
    <property type="component" value="Unassembled WGS sequence"/>
</dbReference>
<comment type="caution">
    <text evidence="5">The sequence shown here is derived from an EMBL/GenBank/DDBJ whole genome shotgun (WGS) entry which is preliminary data.</text>
</comment>
<dbReference type="OrthoDB" id="408631at2759"/>
<dbReference type="AlphaFoldDB" id="A0A5N5Q9S3"/>
<keyword evidence="6" id="KW-1185">Reference proteome</keyword>
<evidence type="ECO:0000313" key="5">
    <source>
        <dbReference type="EMBL" id="KAB5588146.1"/>
    </source>
</evidence>
<protein>
    <submittedName>
        <fullName evidence="5">Acetylcholinesterase</fullName>
    </submittedName>
</protein>
<comment type="similarity">
    <text evidence="1">Belongs to the type-B carboxylesterase/lipase family.</text>
</comment>
<keyword evidence="3" id="KW-0732">Signal</keyword>
<feature type="domain" description="Carboxylesterase type B" evidence="4">
    <location>
        <begin position="32"/>
        <end position="366"/>
    </location>
</feature>
<proteinExistence type="inferred from homology"/>
<evidence type="ECO:0000256" key="3">
    <source>
        <dbReference type="SAM" id="SignalP"/>
    </source>
</evidence>
<keyword evidence="2" id="KW-0378">Hydrolase</keyword>
<evidence type="ECO:0000256" key="2">
    <source>
        <dbReference type="ARBA" id="ARBA00022801"/>
    </source>
</evidence>
<dbReference type="InterPro" id="IPR002018">
    <property type="entry name" value="CarbesteraseB"/>
</dbReference>
<dbReference type="GO" id="GO:0052689">
    <property type="term" value="F:carboxylic ester hydrolase activity"/>
    <property type="evidence" value="ECO:0007669"/>
    <property type="project" value="TreeGrafter"/>
</dbReference>
<name>A0A5N5Q9S3_9AGAM</name>
<dbReference type="SUPFAM" id="SSF53474">
    <property type="entry name" value="alpha/beta-Hydrolases"/>
    <property type="match status" value="1"/>
</dbReference>
<dbReference type="InterPro" id="IPR029058">
    <property type="entry name" value="AB_hydrolase_fold"/>
</dbReference>
<dbReference type="InterPro" id="IPR019819">
    <property type="entry name" value="Carboxylesterase_B_CS"/>
</dbReference>
<evidence type="ECO:0000256" key="1">
    <source>
        <dbReference type="ARBA" id="ARBA00005964"/>
    </source>
</evidence>
<gene>
    <name evidence="5" type="ORF">CTheo_8413</name>
</gene>
<organism evidence="5 6">
    <name type="scientific">Ceratobasidium theobromae</name>
    <dbReference type="NCBI Taxonomy" id="1582974"/>
    <lineage>
        <taxon>Eukaryota</taxon>
        <taxon>Fungi</taxon>
        <taxon>Dikarya</taxon>
        <taxon>Basidiomycota</taxon>
        <taxon>Agaricomycotina</taxon>
        <taxon>Agaricomycetes</taxon>
        <taxon>Cantharellales</taxon>
        <taxon>Ceratobasidiaceae</taxon>
        <taxon>Ceratobasidium</taxon>
    </lineage>
</organism>
<dbReference type="EMBL" id="SSOP01000551">
    <property type="protein sequence ID" value="KAB5588146.1"/>
    <property type="molecule type" value="Genomic_DNA"/>
</dbReference>
<reference evidence="5 6" key="1">
    <citation type="journal article" date="2019" name="Fungal Biol. Biotechnol.">
        <title>Draft genome sequence of fastidious pathogen Ceratobasidium theobromae, which causes vascular-streak dieback in Theobroma cacao.</title>
        <authorList>
            <person name="Ali S.S."/>
            <person name="Asman A."/>
            <person name="Shao J."/>
            <person name="Firmansyah A.P."/>
            <person name="Susilo A.W."/>
            <person name="Rosmana A."/>
            <person name="McMahon P."/>
            <person name="Junaid M."/>
            <person name="Guest D."/>
            <person name="Kheng T.Y."/>
            <person name="Meinhardt L.W."/>
            <person name="Bailey B.A."/>
        </authorList>
    </citation>
    <scope>NUCLEOTIDE SEQUENCE [LARGE SCALE GENOMIC DNA]</scope>
    <source>
        <strain evidence="5 6">CT2</strain>
    </source>
</reference>
<feature type="chain" id="PRO_5024270268" evidence="3">
    <location>
        <begin position="20"/>
        <end position="508"/>
    </location>
</feature>
<sequence length="508" mass="54881">MVFWQHACSFLAALPLIDAAAFFVRESSNGLRVDTSSGAVQGFYNNTSHTVRAFLGVPFAAAPTSSLRFMPPVEREPSDDVIQATSWPPACPGIYTNETNIYSLLPYFPFAGFDEDCLTVNIWTPSVSRIKQNGNKLLPVMIYIYGGGFDQGGTSISTYEATDLVANHGDVLVVALNYRVTVFGNPSSPYLASKGGTLNIGLLDQRFAIEWLQQNIAAFGGDPERMIAFGQSAGSISADFLAFAYPDDPIITGVGGLSASALTPVILPEIAQGNFTDLAGAVGCGTIGSTDQQIFECMQTIPWQALVDYIVGHPEKGYLFHIVADNVTAFNDIPARIASGNVSNIPMFQGQVSNEGDSLVPFSFDGIDYTAADTFGNTVLICPASEEAKLRVEAGLRTWRYRYSGIYPNLSPYSFMRTYHTSDVPMWFGSINTVVGLKEETTAAQKTQSAYMQGALVAFTKDPQNGLIKYGWPLYTATKGKTLVHLDPRNSSKLVVFENPAGFDAACS</sequence>